<keyword evidence="1" id="KW-0175">Coiled coil</keyword>
<proteinExistence type="predicted"/>
<gene>
    <name evidence="2" type="ORF">LCGC14_1909100</name>
</gene>
<feature type="non-terminal residue" evidence="2">
    <location>
        <position position="1"/>
    </location>
</feature>
<sequence length="139" mass="15100">ADAMLAVPQIKEGQELREKAKSGKQGPEIVCLCGSTRFGAAFQKANLDFTLAGIIVLSIGCNMRSDTEIFADRSATELEDIKAELDELHLRKIDLSDRVYVLNVGGYIGDSTRREIAYAESIGKPVEYLEPLALAGPRG</sequence>
<dbReference type="AlphaFoldDB" id="A0A0F9GHG3"/>
<protein>
    <submittedName>
        <fullName evidence="2">Uncharacterized protein</fullName>
    </submittedName>
</protein>
<evidence type="ECO:0000313" key="2">
    <source>
        <dbReference type="EMBL" id="KKL90001.1"/>
    </source>
</evidence>
<comment type="caution">
    <text evidence="2">The sequence shown here is derived from an EMBL/GenBank/DDBJ whole genome shotgun (WGS) entry which is preliminary data.</text>
</comment>
<name>A0A0F9GHG3_9ZZZZ</name>
<feature type="coiled-coil region" evidence="1">
    <location>
        <begin position="71"/>
        <end position="98"/>
    </location>
</feature>
<organism evidence="2">
    <name type="scientific">marine sediment metagenome</name>
    <dbReference type="NCBI Taxonomy" id="412755"/>
    <lineage>
        <taxon>unclassified sequences</taxon>
        <taxon>metagenomes</taxon>
        <taxon>ecological metagenomes</taxon>
    </lineage>
</organism>
<accession>A0A0F9GHG3</accession>
<evidence type="ECO:0000256" key="1">
    <source>
        <dbReference type="SAM" id="Coils"/>
    </source>
</evidence>
<reference evidence="2" key="1">
    <citation type="journal article" date="2015" name="Nature">
        <title>Complex archaea that bridge the gap between prokaryotes and eukaryotes.</title>
        <authorList>
            <person name="Spang A."/>
            <person name="Saw J.H."/>
            <person name="Jorgensen S.L."/>
            <person name="Zaremba-Niedzwiedzka K."/>
            <person name="Martijn J."/>
            <person name="Lind A.E."/>
            <person name="van Eijk R."/>
            <person name="Schleper C."/>
            <person name="Guy L."/>
            <person name="Ettema T.J."/>
        </authorList>
    </citation>
    <scope>NUCLEOTIDE SEQUENCE</scope>
</reference>
<dbReference type="EMBL" id="LAZR01020133">
    <property type="protein sequence ID" value="KKL90001.1"/>
    <property type="molecule type" value="Genomic_DNA"/>
</dbReference>